<dbReference type="Proteomes" id="UP001016761">
    <property type="component" value="Unassembled WGS sequence"/>
</dbReference>
<comment type="caution">
    <text evidence="2">The sequence shown here is derived from an EMBL/GenBank/DDBJ whole genome shotgun (WGS) entry which is preliminary data.</text>
</comment>
<dbReference type="Pfam" id="PF24839">
    <property type="entry name" value="DUF7718"/>
    <property type="match status" value="1"/>
</dbReference>
<dbReference type="EMBL" id="JABUQZ010000003">
    <property type="protein sequence ID" value="NUC74960.1"/>
    <property type="molecule type" value="Genomic_DNA"/>
</dbReference>
<feature type="domain" description="DUF7718" evidence="1">
    <location>
        <begin position="20"/>
        <end position="126"/>
    </location>
</feature>
<dbReference type="InterPro" id="IPR056135">
    <property type="entry name" value="DUF7718"/>
</dbReference>
<sequence>MSDELWTVWEDWEAGYPEPPSRIQMRIKTSDGLLTEFCVQLEYNMTSTVPERSPFWMQVARFDHNVALYRGHDVRHEGLHMDIYGNGEKVDVLHDFPEVPLEEAPKWCRGFLEAKREQLLQNFEQRIGAPRRVYDS</sequence>
<name>A0ABX2LHM7_9EURY</name>
<proteinExistence type="predicted"/>
<accession>A0ABX2LHM7</accession>
<evidence type="ECO:0000259" key="1">
    <source>
        <dbReference type="Pfam" id="PF24839"/>
    </source>
</evidence>
<dbReference type="RefSeq" id="WP_174682799.1">
    <property type="nucleotide sequence ID" value="NZ_JABUQZ010000003.1"/>
</dbReference>
<reference evidence="2 3" key="1">
    <citation type="submission" date="2020-06" db="EMBL/GenBank/DDBJ databases">
        <title>Haloterrigena sp. nov., an extremely halophilic archaeon isolated from a saline sediment.</title>
        <authorList>
            <person name="Liu B.-B."/>
        </authorList>
    </citation>
    <scope>NUCLEOTIDE SEQUENCE [LARGE SCALE GENOMIC DNA]</scope>
    <source>
        <strain evidence="2 3">SYSU A558-1</strain>
    </source>
</reference>
<organism evidence="2 3">
    <name type="scientific">Haloterrigena gelatinilytica</name>
    <dbReference type="NCBI Taxonomy" id="2741724"/>
    <lineage>
        <taxon>Archaea</taxon>
        <taxon>Methanobacteriati</taxon>
        <taxon>Methanobacteriota</taxon>
        <taxon>Stenosarchaea group</taxon>
        <taxon>Halobacteria</taxon>
        <taxon>Halobacteriales</taxon>
        <taxon>Natrialbaceae</taxon>
        <taxon>Haloterrigena</taxon>
    </lineage>
</organism>
<evidence type="ECO:0000313" key="2">
    <source>
        <dbReference type="EMBL" id="NUC74960.1"/>
    </source>
</evidence>
<protein>
    <recommendedName>
        <fullName evidence="1">DUF7718 domain-containing protein</fullName>
    </recommendedName>
</protein>
<keyword evidence="3" id="KW-1185">Reference proteome</keyword>
<evidence type="ECO:0000313" key="3">
    <source>
        <dbReference type="Proteomes" id="UP001016761"/>
    </source>
</evidence>
<gene>
    <name evidence="2" type="ORF">HTZ84_22100</name>
</gene>